<evidence type="ECO:0000313" key="2">
    <source>
        <dbReference type="Proteomes" id="UP000664132"/>
    </source>
</evidence>
<organism evidence="1 2">
    <name type="scientific">Cadophora malorum</name>
    <dbReference type="NCBI Taxonomy" id="108018"/>
    <lineage>
        <taxon>Eukaryota</taxon>
        <taxon>Fungi</taxon>
        <taxon>Dikarya</taxon>
        <taxon>Ascomycota</taxon>
        <taxon>Pezizomycotina</taxon>
        <taxon>Leotiomycetes</taxon>
        <taxon>Helotiales</taxon>
        <taxon>Ploettnerulaceae</taxon>
        <taxon>Cadophora</taxon>
    </lineage>
</organism>
<name>A0A8H8BUI7_9HELO</name>
<keyword evidence="2" id="KW-1185">Reference proteome</keyword>
<comment type="caution">
    <text evidence="1">The sequence shown here is derived from an EMBL/GenBank/DDBJ whole genome shotgun (WGS) entry which is preliminary data.</text>
</comment>
<dbReference type="AlphaFoldDB" id="A0A8H8BUI7"/>
<reference evidence="1" key="1">
    <citation type="submission" date="2021-02" db="EMBL/GenBank/DDBJ databases">
        <title>Genome sequence Cadophora malorum strain M34.</title>
        <authorList>
            <person name="Stefanovic E."/>
            <person name="Vu D."/>
            <person name="Scully C."/>
            <person name="Dijksterhuis J."/>
            <person name="Roader J."/>
            <person name="Houbraken J."/>
        </authorList>
    </citation>
    <scope>NUCLEOTIDE SEQUENCE</scope>
    <source>
        <strain evidence="1">M34</strain>
    </source>
</reference>
<accession>A0A8H8BUI7</accession>
<proteinExistence type="predicted"/>
<dbReference type="Proteomes" id="UP000664132">
    <property type="component" value="Unassembled WGS sequence"/>
</dbReference>
<evidence type="ECO:0000313" key="1">
    <source>
        <dbReference type="EMBL" id="KAG4424209.1"/>
    </source>
</evidence>
<dbReference type="OrthoDB" id="3547763at2759"/>
<protein>
    <submittedName>
        <fullName evidence="1">Uncharacterized protein</fullName>
    </submittedName>
</protein>
<gene>
    <name evidence="1" type="ORF">IFR04_002613</name>
</gene>
<dbReference type="EMBL" id="JAFJYH010000023">
    <property type="protein sequence ID" value="KAG4424209.1"/>
    <property type="molecule type" value="Genomic_DNA"/>
</dbReference>
<sequence>MQASEQILLFTRDICRRREIAPDLNLIRNEEGDLDRARPENRQLKLKKDRYKAPENALRAKLRPLNLLTKDDPPTGNSCLLSVEEKMFGPASLLSTIIYVVLNIETGILIQKLSNEKLLALIVKFETLRQISLFILAPTTRKSMGSSLPTVEDMDGVCKVFTCERSIDAQNNPIPARKTVVSAAGLTFLHPDETPTGPEGYKFRDCVADMKRGNDGELKLSALKAALLSIPATAATSTSISPAQAHAEDSNITNEGDKDIQRIASYFHNLMVEKTALEYYRVINSLFLRIQVNAAARCHDIAQTDEMTMTLVQCLLNAYSELHIRHNAGNGIGDLNQADELTLRLIQCFLTAYEQISPGGETRVWSMLQSVFQNINANTSGHLHAINGSDPLDDAERDNPTPQVGWLGGTPNGASTLVNPSPMNIDSTYNALDVTPDTQINAVTLHGGVQPTSTKPLSGHDIAQTPYSNVGLRRQTAANESNLPPRTKKNLAPVFNNTSTATSTYTSSKNQHADSGAFVQPQASVVSFSLPVQTQPAKRRNGTASSSALFGAGASGAAKTSDLGLLLQSVPTKLPRKQPCTGRPRELWVLVLNLRLLLDAPPRTESQRELALLCDLAPSWVNFLCHLRCHAMSAHLQLTTFRLRAEAAAKVGAVAVNEERGSKR</sequence>